<dbReference type="EMBL" id="SOQZ01000002">
    <property type="protein sequence ID" value="TDY12536.1"/>
    <property type="molecule type" value="Genomic_DNA"/>
</dbReference>
<dbReference type="Gene3D" id="3.20.20.30">
    <property type="entry name" value="Luciferase-like domain"/>
    <property type="match status" value="1"/>
</dbReference>
<comment type="caution">
    <text evidence="3">The sequence shown here is derived from an EMBL/GenBank/DDBJ whole genome shotgun (WGS) entry which is preliminary data.</text>
</comment>
<evidence type="ECO:0000313" key="3">
    <source>
        <dbReference type="EMBL" id="TDY12536.1"/>
    </source>
</evidence>
<protein>
    <submittedName>
        <fullName evidence="3">Luciferase family oxidoreductase group 1</fullName>
    </submittedName>
</protein>
<evidence type="ECO:0000313" key="4">
    <source>
        <dbReference type="Proteomes" id="UP000294930"/>
    </source>
</evidence>
<dbReference type="SUPFAM" id="SSF51679">
    <property type="entry name" value="Bacterial luciferase-like"/>
    <property type="match status" value="1"/>
</dbReference>
<dbReference type="PANTHER" id="PTHR30137:SF6">
    <property type="entry name" value="LUCIFERASE-LIKE MONOOXYGENASE"/>
    <property type="match status" value="1"/>
</dbReference>
<dbReference type="InterPro" id="IPR036661">
    <property type="entry name" value="Luciferase-like_sf"/>
</dbReference>
<keyword evidence="4" id="KW-1185">Reference proteome</keyword>
<reference evidence="3 4" key="1">
    <citation type="submission" date="2019-03" db="EMBL/GenBank/DDBJ databases">
        <title>Genomic Encyclopedia of Type Strains, Phase III (KMG-III): the genomes of soil and plant-associated and newly described type strains.</title>
        <authorList>
            <person name="Whitman W."/>
        </authorList>
    </citation>
    <scope>NUCLEOTIDE SEQUENCE [LARGE SCALE GENOMIC DNA]</scope>
    <source>
        <strain evidence="3 4">CGMCC 1.10957</strain>
    </source>
</reference>
<dbReference type="InterPro" id="IPR011251">
    <property type="entry name" value="Luciferase-like_dom"/>
</dbReference>
<dbReference type="Proteomes" id="UP000294930">
    <property type="component" value="Unassembled WGS sequence"/>
</dbReference>
<dbReference type="InterPro" id="IPR050766">
    <property type="entry name" value="Bact_Lucif_Oxidored"/>
</dbReference>
<dbReference type="PANTHER" id="PTHR30137">
    <property type="entry name" value="LUCIFERASE-LIKE MONOOXYGENASE"/>
    <property type="match status" value="1"/>
</dbReference>
<comment type="similarity">
    <text evidence="1">To bacterial alkanal monooxygenase alpha and beta chains.</text>
</comment>
<dbReference type="Pfam" id="PF00296">
    <property type="entry name" value="Bac_luciferase"/>
    <property type="match status" value="1"/>
</dbReference>
<name>A0ABY2G662_9FLAO</name>
<accession>A0ABY2G662</accession>
<organism evidence="3 4">
    <name type="scientific">Meridianimaribacter flavus</name>
    <dbReference type="NCBI Taxonomy" id="571115"/>
    <lineage>
        <taxon>Bacteria</taxon>
        <taxon>Pseudomonadati</taxon>
        <taxon>Bacteroidota</taxon>
        <taxon>Flavobacteriia</taxon>
        <taxon>Flavobacteriales</taxon>
        <taxon>Flavobacteriaceae</taxon>
        <taxon>Meridianimaribacter</taxon>
    </lineage>
</organism>
<dbReference type="InterPro" id="IPR019949">
    <property type="entry name" value="CmoO-like"/>
</dbReference>
<evidence type="ECO:0000259" key="2">
    <source>
        <dbReference type="Pfam" id="PF00296"/>
    </source>
</evidence>
<sequence length="341" mass="37905">MVALFYPKKNMKTQIPYSILELATVAENTTIQDTFANSLDLAQQAEKMGYHRFWLAEHHNMKSIASSATSVLIGHIAGGTEKIRVGSGGIMLPNHSPLIVAEQFGTLGNLYPNRIDLGLGRAPGTDQETAQAIRSDRMTAVYQFPDEVSRIQNFFTSSYRGKVRSYVSEGVHVPLYILGSSTDSAYVAAKKGLPYVFASHFAPAQLKEALNIYRQNFKPSAYLKTPYTMAGIGVIAAETNEMADTLSSSMYQMILGVLTGNIDYVKAPSVITPEMRDVINHPKVQQMTHYSFIGDKATVKSRTKQFLEDTKVDELIAVSHIYDHQDRVASYRIFSEIMQEL</sequence>
<proteinExistence type="predicted"/>
<gene>
    <name evidence="3" type="ORF">A8975_1300</name>
</gene>
<feature type="domain" description="Luciferase-like" evidence="2">
    <location>
        <begin position="27"/>
        <end position="331"/>
    </location>
</feature>
<dbReference type="NCBIfam" id="TIGR03558">
    <property type="entry name" value="oxido_grp_1"/>
    <property type="match status" value="1"/>
</dbReference>
<evidence type="ECO:0000256" key="1">
    <source>
        <dbReference type="ARBA" id="ARBA00007789"/>
    </source>
</evidence>